<accession>A0ABN9V8Q9</accession>
<organism evidence="2 3">
    <name type="scientific">Prorocentrum cordatum</name>
    <dbReference type="NCBI Taxonomy" id="2364126"/>
    <lineage>
        <taxon>Eukaryota</taxon>
        <taxon>Sar</taxon>
        <taxon>Alveolata</taxon>
        <taxon>Dinophyceae</taxon>
        <taxon>Prorocentrales</taxon>
        <taxon>Prorocentraceae</taxon>
        <taxon>Prorocentrum</taxon>
    </lineage>
</organism>
<dbReference type="Proteomes" id="UP001189429">
    <property type="component" value="Unassembled WGS sequence"/>
</dbReference>
<comment type="caution">
    <text evidence="2">The sequence shown here is derived from an EMBL/GenBank/DDBJ whole genome shotgun (WGS) entry which is preliminary data.</text>
</comment>
<proteinExistence type="predicted"/>
<feature type="non-terminal residue" evidence="2">
    <location>
        <position position="222"/>
    </location>
</feature>
<keyword evidence="3" id="KW-1185">Reference proteome</keyword>
<feature type="region of interest" description="Disordered" evidence="1">
    <location>
        <begin position="161"/>
        <end position="190"/>
    </location>
</feature>
<reference evidence="2" key="1">
    <citation type="submission" date="2023-10" db="EMBL/GenBank/DDBJ databases">
        <authorList>
            <person name="Chen Y."/>
            <person name="Shah S."/>
            <person name="Dougan E. K."/>
            <person name="Thang M."/>
            <person name="Chan C."/>
        </authorList>
    </citation>
    <scope>NUCLEOTIDE SEQUENCE [LARGE SCALE GENOMIC DNA]</scope>
</reference>
<dbReference type="EMBL" id="CAUYUJ010016730">
    <property type="protein sequence ID" value="CAK0868300.1"/>
    <property type="molecule type" value="Genomic_DNA"/>
</dbReference>
<evidence type="ECO:0000256" key="1">
    <source>
        <dbReference type="SAM" id="MobiDB-lite"/>
    </source>
</evidence>
<name>A0ABN9V8Q9_9DINO</name>
<evidence type="ECO:0000313" key="2">
    <source>
        <dbReference type="EMBL" id="CAK0868300.1"/>
    </source>
</evidence>
<protein>
    <submittedName>
        <fullName evidence="2">Uncharacterized protein</fullName>
    </submittedName>
</protein>
<evidence type="ECO:0000313" key="3">
    <source>
        <dbReference type="Proteomes" id="UP001189429"/>
    </source>
</evidence>
<gene>
    <name evidence="2" type="ORF">PCOR1329_LOCUS54996</name>
</gene>
<sequence>MTVDIASQERIDVKASIAERQQSIEGHQQITAYSQERLDVFEGRMAVDRMSTADSQKGTDVDQRRAADRHGKMYDDSEKIAGQQHNLEGNQQRTADCQRSNTIKQLCTESSLAKDIGDMSNVDILQDIVGDFGNHLGKSFLHRRRLLDQRHLSKECLQQSTGTYQEHTDDDQMSCAGEQHTNESNLQSSIGRQQCTAHNQMSSGGILPTSTFNEMYDYDGQK</sequence>